<evidence type="ECO:0000313" key="3">
    <source>
        <dbReference type="EMBL" id="MDQ1033526.1"/>
    </source>
</evidence>
<dbReference type="InterPro" id="IPR024047">
    <property type="entry name" value="MM3350-like_sf"/>
</dbReference>
<accession>A0ABU0TCH6</accession>
<dbReference type="InterPro" id="IPR012912">
    <property type="entry name" value="Plasmid_pRiA4b_Orf3-like"/>
</dbReference>
<dbReference type="Pfam" id="PF07929">
    <property type="entry name" value="PRiA4_ORF3"/>
    <property type="match status" value="1"/>
</dbReference>
<name>A0ABU0TCH6_9ACTN</name>
<reference evidence="3 4" key="1">
    <citation type="submission" date="2023-07" db="EMBL/GenBank/DDBJ databases">
        <title>Comparative genomics of wheat-associated soil bacteria to identify genetic determinants of phenazine resistance.</title>
        <authorList>
            <person name="Mouncey N."/>
        </authorList>
    </citation>
    <scope>NUCLEOTIDE SEQUENCE [LARGE SCALE GENOMIC DNA]</scope>
    <source>
        <strain evidence="3 4">V2I4</strain>
    </source>
</reference>
<protein>
    <recommendedName>
        <fullName evidence="2">Plasmid pRiA4b Orf3-like domain-containing protein</fullName>
    </recommendedName>
</protein>
<proteinExistence type="predicted"/>
<organism evidence="3 4">
    <name type="scientific">Streptomyces umbrinus</name>
    <dbReference type="NCBI Taxonomy" id="67370"/>
    <lineage>
        <taxon>Bacteria</taxon>
        <taxon>Bacillati</taxon>
        <taxon>Actinomycetota</taxon>
        <taxon>Actinomycetes</taxon>
        <taxon>Kitasatosporales</taxon>
        <taxon>Streptomycetaceae</taxon>
        <taxon>Streptomyces</taxon>
        <taxon>Streptomyces phaeochromogenes group</taxon>
    </lineage>
</organism>
<feature type="region of interest" description="Disordered" evidence="1">
    <location>
        <begin position="156"/>
        <end position="175"/>
    </location>
</feature>
<evidence type="ECO:0000259" key="2">
    <source>
        <dbReference type="Pfam" id="PF07929"/>
    </source>
</evidence>
<keyword evidence="4" id="KW-1185">Reference proteome</keyword>
<evidence type="ECO:0000256" key="1">
    <source>
        <dbReference type="SAM" id="MobiDB-lite"/>
    </source>
</evidence>
<dbReference type="SUPFAM" id="SSF159941">
    <property type="entry name" value="MM3350-like"/>
    <property type="match status" value="1"/>
</dbReference>
<dbReference type="Proteomes" id="UP001230328">
    <property type="component" value="Unassembled WGS sequence"/>
</dbReference>
<gene>
    <name evidence="3" type="ORF">QF035_011195</name>
</gene>
<sequence>MHLAYEGVEVVARTWLSIRVELVSGHGADLWPRPGRVFAAARSHSFAQFATAIDLAFGRWDLAHLHLFTLSDGARVSPLDWWDGEAPDGTVDGHATKLSRLQAGEQFAYVFDMGDDWAHLCTVAEKRIDPLDELGEAPDRPVPYWGWGSLPDQYARRWDGDDGGSPMPKRPARGLSDLPPILPWWGEHRRG</sequence>
<evidence type="ECO:0000313" key="4">
    <source>
        <dbReference type="Proteomes" id="UP001230328"/>
    </source>
</evidence>
<comment type="caution">
    <text evidence="3">The sequence shown here is derived from an EMBL/GenBank/DDBJ whole genome shotgun (WGS) entry which is preliminary data.</text>
</comment>
<dbReference type="Gene3D" id="3.10.290.30">
    <property type="entry name" value="MM3350-like"/>
    <property type="match status" value="1"/>
</dbReference>
<feature type="domain" description="Plasmid pRiA4b Orf3-like" evidence="2">
    <location>
        <begin position="36"/>
        <end position="125"/>
    </location>
</feature>
<dbReference type="EMBL" id="JAUSZI010000003">
    <property type="protein sequence ID" value="MDQ1033526.1"/>
    <property type="molecule type" value="Genomic_DNA"/>
</dbReference>